<evidence type="ECO:0000256" key="1">
    <source>
        <dbReference type="ARBA" id="ARBA00006987"/>
    </source>
</evidence>
<name>A0A4U0R689_9RHOB</name>
<dbReference type="PANTHER" id="PTHR42928">
    <property type="entry name" value="TRICARBOXYLATE-BINDING PROTEIN"/>
    <property type="match status" value="1"/>
</dbReference>
<feature type="signal peptide" evidence="2">
    <location>
        <begin position="1"/>
        <end position="23"/>
    </location>
</feature>
<comment type="caution">
    <text evidence="3">The sequence shown here is derived from an EMBL/GenBank/DDBJ whole genome shotgun (WGS) entry which is preliminary data.</text>
</comment>
<gene>
    <name evidence="3" type="ORF">FA743_15835</name>
</gene>
<organism evidence="3 4">
    <name type="scientific">Paracoccus gahaiensis</name>
    <dbReference type="NCBI Taxonomy" id="1706839"/>
    <lineage>
        <taxon>Bacteria</taxon>
        <taxon>Pseudomonadati</taxon>
        <taxon>Pseudomonadota</taxon>
        <taxon>Alphaproteobacteria</taxon>
        <taxon>Rhodobacterales</taxon>
        <taxon>Paracoccaceae</taxon>
        <taxon>Paracoccus</taxon>
    </lineage>
</organism>
<dbReference type="InterPro" id="IPR042100">
    <property type="entry name" value="Bug_dom1"/>
</dbReference>
<dbReference type="PANTHER" id="PTHR42928:SF5">
    <property type="entry name" value="BLR1237 PROTEIN"/>
    <property type="match status" value="1"/>
</dbReference>
<evidence type="ECO:0000313" key="4">
    <source>
        <dbReference type="Proteomes" id="UP000309747"/>
    </source>
</evidence>
<proteinExistence type="inferred from homology"/>
<comment type="similarity">
    <text evidence="1">Belongs to the UPF0065 (bug) family.</text>
</comment>
<keyword evidence="2" id="KW-0732">Signal</keyword>
<dbReference type="Proteomes" id="UP000309747">
    <property type="component" value="Unassembled WGS sequence"/>
</dbReference>
<dbReference type="OrthoDB" id="8970543at2"/>
<protein>
    <submittedName>
        <fullName evidence="3">Tripartite tricarboxylate transporter substrate binding protein</fullName>
    </submittedName>
</protein>
<accession>A0A4U0R689</accession>
<dbReference type="Gene3D" id="3.40.190.150">
    <property type="entry name" value="Bordetella uptake gene, domain 1"/>
    <property type="match status" value="1"/>
</dbReference>
<sequence>MTIKCTFAAAAAMALATALPASAQTADEFPSKAITYILPFDPGGESDIAARFQQAVWNAHTGHDVIIQYQPGAGGAQAWSQLNDIAGDGYTVMGINLPHTILQPLEGNAGYTTEDLTPIHYFHYTPNAIFVPSDSEFETLQQLVDHATANPGMVTLAGSGSKSANNLGQLEFDQAAGITTTYVPFSGTGPSITAVLGNQTTGGFNYATSAMAQGDALRMLAVASEERMPAFPDVPTFTELGFEIVGGAYRGIAVPASTPEDIRQRLSDIVSEINADPEFVTRMEEGGFVLTDIPYDEMPEFVAQMTEEYSAGAAALGIGE</sequence>
<evidence type="ECO:0000313" key="3">
    <source>
        <dbReference type="EMBL" id="TJZ90236.1"/>
    </source>
</evidence>
<reference evidence="3 4" key="1">
    <citation type="submission" date="2019-04" db="EMBL/GenBank/DDBJ databases">
        <authorList>
            <person name="Li J."/>
        </authorList>
    </citation>
    <scope>NUCLEOTIDE SEQUENCE [LARGE SCALE GENOMIC DNA]</scope>
    <source>
        <strain evidence="3 4">KCTC 42687</strain>
    </source>
</reference>
<feature type="chain" id="PRO_5020814101" evidence="2">
    <location>
        <begin position="24"/>
        <end position="320"/>
    </location>
</feature>
<dbReference type="CDD" id="cd07012">
    <property type="entry name" value="PBP2_Bug_TTT"/>
    <property type="match status" value="1"/>
</dbReference>
<dbReference type="InterPro" id="IPR005064">
    <property type="entry name" value="BUG"/>
</dbReference>
<dbReference type="EMBL" id="SUNI01000018">
    <property type="protein sequence ID" value="TJZ90236.1"/>
    <property type="molecule type" value="Genomic_DNA"/>
</dbReference>
<dbReference type="RefSeq" id="WP_136887073.1">
    <property type="nucleotide sequence ID" value="NZ_SUNI01000018.1"/>
</dbReference>
<dbReference type="Gene3D" id="3.40.190.10">
    <property type="entry name" value="Periplasmic binding protein-like II"/>
    <property type="match status" value="1"/>
</dbReference>
<dbReference type="Pfam" id="PF03401">
    <property type="entry name" value="TctC"/>
    <property type="match status" value="1"/>
</dbReference>
<dbReference type="AlphaFoldDB" id="A0A4U0R689"/>
<evidence type="ECO:0000256" key="2">
    <source>
        <dbReference type="SAM" id="SignalP"/>
    </source>
</evidence>
<keyword evidence="4" id="KW-1185">Reference proteome</keyword>
<dbReference type="PIRSF" id="PIRSF017082">
    <property type="entry name" value="YflP"/>
    <property type="match status" value="1"/>
</dbReference>